<dbReference type="Proteomes" id="UP000272627">
    <property type="component" value="Unassembled WGS sequence"/>
</dbReference>
<dbReference type="EMBL" id="RBOA01000116">
    <property type="protein sequence ID" value="RMM02434.1"/>
    <property type="molecule type" value="Genomic_DNA"/>
</dbReference>
<name>A0A0P9Q811_PSEA0</name>
<reference evidence="2 5" key="1">
    <citation type="submission" date="2015-09" db="EMBL/GenBank/DDBJ databases">
        <title>Genome announcement of multiple Pseudomonas syringae strains.</title>
        <authorList>
            <person name="Thakur S."/>
            <person name="Wang P.W."/>
            <person name="Gong Y."/>
            <person name="Weir B.S."/>
            <person name="Guttman D.S."/>
        </authorList>
    </citation>
    <scope>NUCLEOTIDE SEQUENCE [LARGE SCALE GENOMIC DNA]</scope>
    <source>
        <strain evidence="2 5">ICMP4455</strain>
    </source>
</reference>
<evidence type="ECO:0000313" key="5">
    <source>
        <dbReference type="Proteomes" id="UP000050490"/>
    </source>
</evidence>
<dbReference type="Proteomes" id="UP000275613">
    <property type="component" value="Unassembled WGS sequence"/>
</dbReference>
<accession>A0A0P9Q811</accession>
<protein>
    <submittedName>
        <fullName evidence="2">Uncharacterized protein</fullName>
    </submittedName>
</protein>
<dbReference type="EMBL" id="LJQI01000406">
    <property type="protein sequence ID" value="KPX20643.1"/>
    <property type="molecule type" value="Genomic_DNA"/>
</dbReference>
<gene>
    <name evidence="2" type="ORF">ALO70_04467</name>
    <name evidence="4" type="ORF">ALQ39_00355</name>
    <name evidence="3" type="ORF">ALQ86_03702</name>
</gene>
<sequence length="86" mass="9616">MNVRELIQCLSEFDAETEVVIEYDSHFLTVKAVQPEIVLTQGDSWADYPSAKVLEDNSRFPLGDAEHATNQKSPQHTVVAIWGTTP</sequence>
<comment type="caution">
    <text evidence="2">The sequence shown here is derived from an EMBL/GenBank/DDBJ whole genome shotgun (WGS) entry which is preliminary data.</text>
</comment>
<dbReference type="PATRIC" id="fig|129137.4.peg.6439"/>
<evidence type="ECO:0000313" key="4">
    <source>
        <dbReference type="EMBL" id="RMO66775.1"/>
    </source>
</evidence>
<evidence type="ECO:0000256" key="1">
    <source>
        <dbReference type="SAM" id="MobiDB-lite"/>
    </source>
</evidence>
<reference evidence="6 7" key="2">
    <citation type="submission" date="2018-08" db="EMBL/GenBank/DDBJ databases">
        <title>Recombination of ecologically and evolutionarily significant loci maintains genetic cohesion in the Pseudomonas syringae species complex.</title>
        <authorList>
            <person name="Dillon M."/>
            <person name="Thakur S."/>
            <person name="Almeida R.N.D."/>
            <person name="Weir B.S."/>
            <person name="Guttman D.S."/>
        </authorList>
    </citation>
    <scope>NUCLEOTIDE SEQUENCE [LARGE SCALE GENOMIC DNA]</scope>
    <source>
        <strain evidence="4 7">ICMP 4316</strain>
        <strain evidence="3 6">ICMP 8636</strain>
    </source>
</reference>
<dbReference type="RefSeq" id="WP_057422496.1">
    <property type="nucleotide sequence ID" value="NZ_BMZY01000033.1"/>
</dbReference>
<evidence type="ECO:0000313" key="6">
    <source>
        <dbReference type="Proteomes" id="UP000272627"/>
    </source>
</evidence>
<dbReference type="EMBL" id="RBPV01000009">
    <property type="protein sequence ID" value="RMO66775.1"/>
    <property type="molecule type" value="Genomic_DNA"/>
</dbReference>
<evidence type="ECO:0000313" key="3">
    <source>
        <dbReference type="EMBL" id="RMM02434.1"/>
    </source>
</evidence>
<organism evidence="2 5">
    <name type="scientific">Pseudomonas amygdali pv. eriobotryae</name>
    <dbReference type="NCBI Taxonomy" id="129137"/>
    <lineage>
        <taxon>Bacteria</taxon>
        <taxon>Pseudomonadati</taxon>
        <taxon>Pseudomonadota</taxon>
        <taxon>Gammaproteobacteria</taxon>
        <taxon>Pseudomonadales</taxon>
        <taxon>Pseudomonadaceae</taxon>
        <taxon>Pseudomonas</taxon>
        <taxon>Pseudomonas amygdali</taxon>
    </lineage>
</organism>
<dbReference type="Proteomes" id="UP000050490">
    <property type="component" value="Unassembled WGS sequence"/>
</dbReference>
<evidence type="ECO:0000313" key="7">
    <source>
        <dbReference type="Proteomes" id="UP000275613"/>
    </source>
</evidence>
<feature type="region of interest" description="Disordered" evidence="1">
    <location>
        <begin position="65"/>
        <end position="86"/>
    </location>
</feature>
<dbReference type="AlphaFoldDB" id="A0A0P9Q811"/>
<evidence type="ECO:0000313" key="2">
    <source>
        <dbReference type="EMBL" id="KPX20643.1"/>
    </source>
</evidence>
<proteinExistence type="predicted"/>